<reference evidence="3" key="1">
    <citation type="submission" date="2018-06" db="EMBL/GenBank/DDBJ databases">
        <authorList>
            <person name="Guldener U."/>
        </authorList>
    </citation>
    <scope>NUCLEOTIDE SEQUENCE [LARGE SCALE GENOMIC DNA]</scope>
    <source>
        <strain evidence="3">UTAD17</strain>
    </source>
</reference>
<feature type="domain" description="CNH" evidence="1">
    <location>
        <begin position="21"/>
        <end position="346"/>
    </location>
</feature>
<dbReference type="GO" id="GO:0006914">
    <property type="term" value="P:autophagy"/>
    <property type="evidence" value="ECO:0007669"/>
    <property type="project" value="TreeGrafter"/>
</dbReference>
<dbReference type="InterPro" id="IPR032914">
    <property type="entry name" value="Vam6/VPS39/TRAP1"/>
</dbReference>
<dbReference type="PANTHER" id="PTHR12894:SF28">
    <property type="entry name" value="VACUOLAR PROTEIN SORTING-ASSOCIATED PROTEIN 3"/>
    <property type="match status" value="1"/>
</dbReference>
<gene>
    <name evidence="2" type="ORF">SCODWIG_03195</name>
</gene>
<accession>A0A376BA64</accession>
<dbReference type="PROSITE" id="PS50219">
    <property type="entry name" value="CNH"/>
    <property type="match status" value="1"/>
</dbReference>
<evidence type="ECO:0000259" key="1">
    <source>
        <dbReference type="PROSITE" id="PS50219"/>
    </source>
</evidence>
<dbReference type="EMBL" id="UFAJ01000701">
    <property type="protein sequence ID" value="SSD61434.1"/>
    <property type="molecule type" value="Genomic_DNA"/>
</dbReference>
<dbReference type="GO" id="GO:0034058">
    <property type="term" value="P:endosomal vesicle fusion"/>
    <property type="evidence" value="ECO:0007669"/>
    <property type="project" value="TreeGrafter"/>
</dbReference>
<sequence length="960" mass="111765">MKDECKFSIYQLSTLIDDLPIYEYTAIDLFDNHIFLGTATGELLHYFEIQPSNYLLVSNTKYLEEEEEQGKEQENESSSNTPIIKIKVMPLIERAWVLNGNGQLKLYILPEFAPVPNTEVLKNVNDISIYKNTFHMYKTLILAKNSVSEESYYKLIECVVDKRSMRLTDFEIRLGHASNNNTNPMIKNFILQKNTLLTVTKNNYVILELSLGKENNKIIKKMPLFKVFEGNTDNGKDTDDVCSNKHILTSFSSSEFLVACGSTLEDSAMALIIDNQGNITKGTIVLESGYPNEMLVDDSQSFVIANYQSEKNLEIYDMNIGWGQPKLVQTISFDKETARDNKVKLFKSSHQTFNDTDSKNNNNKKLATERLRLVPINLSSNNTVNKIRIDQEKIYIEQNYENVSNILVYGKGKIDVLYKTPMVLEYNDYDEELLYKLENILASKYAKTTKFYKIQLGYLQTLYLLLLLLHKEKIDLEVQKEWIAYSGKVDLRIFFYILGFKIYGDLWVYNGLTDIIEKLKILKLIHKIPDVITLFGNFASNTLSCEFSKDIKDVSNVIKTVSIAYLKVYLGNSGSPAYSPEMVLDNLNLEISSQEIIDFLENYSDENESKNIIITSVFLRTKQYGKYLAFLKNINDSESIFSFLSQNWELFSDLDLKIDYLIFAIEHTKMNDNGDNPLLKATVNLIETQNLSLKDVIRKINNNEIKVSLIESQISKNIQETDRQFLMNYYIERLSTLLFASSDKSCMLFIQKYQESYLNNPEFEKPNFSKYMLSRLEITDNEDDIVKNFLKLHEKLCKLMDQDKEILYPILINKFQDLTPILFLFITDNDDRVKYLKDKSLILNTLLSLNDFETINRYWINKETILVILDHYLKLSSSLSWTRSVTQKFIEKNIARFKDLTLIYEILLKIPENYQMNTIASILYYSFSQLNFQLEHSELQKRLVKKQLIDKKELNKKLRK</sequence>
<dbReference type="Proteomes" id="UP000262825">
    <property type="component" value="Unassembled WGS sequence"/>
</dbReference>
<evidence type="ECO:0000313" key="3">
    <source>
        <dbReference type="Proteomes" id="UP000262825"/>
    </source>
</evidence>
<dbReference type="PANTHER" id="PTHR12894">
    <property type="entry name" value="CNH DOMAIN CONTAINING"/>
    <property type="match status" value="1"/>
</dbReference>
<dbReference type="GO" id="GO:0000329">
    <property type="term" value="C:fungal-type vacuole membrane"/>
    <property type="evidence" value="ECO:0007669"/>
    <property type="project" value="TreeGrafter"/>
</dbReference>
<name>A0A376BA64_9ASCO</name>
<evidence type="ECO:0000313" key="2">
    <source>
        <dbReference type="EMBL" id="SSD61434.1"/>
    </source>
</evidence>
<organism evidence="2 3">
    <name type="scientific">Saccharomycodes ludwigii</name>
    <dbReference type="NCBI Taxonomy" id="36035"/>
    <lineage>
        <taxon>Eukaryota</taxon>
        <taxon>Fungi</taxon>
        <taxon>Dikarya</taxon>
        <taxon>Ascomycota</taxon>
        <taxon>Saccharomycotina</taxon>
        <taxon>Saccharomycetes</taxon>
        <taxon>Saccharomycodales</taxon>
        <taxon>Saccharomycodaceae</taxon>
        <taxon>Saccharomycodes</taxon>
    </lineage>
</organism>
<dbReference type="AlphaFoldDB" id="A0A376BA64"/>
<protein>
    <recommendedName>
        <fullName evidence="1">CNH domain-containing protein</fullName>
    </recommendedName>
</protein>
<keyword evidence="3" id="KW-1185">Reference proteome</keyword>
<dbReference type="VEuPathDB" id="FungiDB:SCODWIG_03195"/>
<proteinExistence type="predicted"/>
<dbReference type="InterPro" id="IPR001180">
    <property type="entry name" value="CNH_dom"/>
</dbReference>